<dbReference type="AlphaFoldDB" id="A0AA38X903"/>
<feature type="compositionally biased region" description="Basic and acidic residues" evidence="6">
    <location>
        <begin position="123"/>
        <end position="177"/>
    </location>
</feature>
<comment type="caution">
    <text evidence="7">The sequence shown here is derived from an EMBL/GenBank/DDBJ whole genome shotgun (WGS) entry which is preliminary data.</text>
</comment>
<evidence type="ECO:0000256" key="5">
    <source>
        <dbReference type="ARBA" id="ARBA00023242"/>
    </source>
</evidence>
<gene>
    <name evidence="7" type="ORF">H2200_006854</name>
</gene>
<dbReference type="GO" id="GO:0043124">
    <property type="term" value="P:negative regulation of canonical NF-kappaB signal transduction"/>
    <property type="evidence" value="ECO:0007669"/>
    <property type="project" value="InterPro"/>
</dbReference>
<accession>A0AA38X903</accession>
<evidence type="ECO:0000256" key="2">
    <source>
        <dbReference type="ARBA" id="ARBA00022553"/>
    </source>
</evidence>
<dbReference type="InterPro" id="IPR038753">
    <property type="entry name" value="NFKBIL1"/>
</dbReference>
<evidence type="ECO:0000313" key="8">
    <source>
        <dbReference type="Proteomes" id="UP001172673"/>
    </source>
</evidence>
<evidence type="ECO:0000256" key="4">
    <source>
        <dbReference type="ARBA" id="ARBA00023043"/>
    </source>
</evidence>
<evidence type="ECO:0000256" key="1">
    <source>
        <dbReference type="ARBA" id="ARBA00004123"/>
    </source>
</evidence>
<dbReference type="Proteomes" id="UP001172673">
    <property type="component" value="Unassembled WGS sequence"/>
</dbReference>
<keyword evidence="5" id="KW-0539">Nucleus</keyword>
<feature type="region of interest" description="Disordered" evidence="6">
    <location>
        <begin position="110"/>
        <end position="177"/>
    </location>
</feature>
<organism evidence="7 8">
    <name type="scientific">Cladophialophora chaetospira</name>
    <dbReference type="NCBI Taxonomy" id="386627"/>
    <lineage>
        <taxon>Eukaryota</taxon>
        <taxon>Fungi</taxon>
        <taxon>Dikarya</taxon>
        <taxon>Ascomycota</taxon>
        <taxon>Pezizomycotina</taxon>
        <taxon>Eurotiomycetes</taxon>
        <taxon>Chaetothyriomycetidae</taxon>
        <taxon>Chaetothyriales</taxon>
        <taxon>Herpotrichiellaceae</taxon>
        <taxon>Cladophialophora</taxon>
    </lineage>
</organism>
<sequence length="304" mass="36675">MISKSSTLLEIEIGQYCQHEVYGLLDYISSLTPNSAEVEKLLPEIAFKSLFRSSDGERSTPFEARPSKAGYYQWHYFNYGYGAHQENYERNQQWRKFEEDAREQIRRDEDNVRREKRRKNRRQREDESQREARENEQERRERARIAEEERKQEVRRERERKAREREAQEQKAKDQAMSERREWQQAWHSYVTEWEAFKALEESEKPSTVEKVQQRVPWPTKSGQFRDLKKSNVVDFYRKAFPDADTPDKMSKMMRTESLKWHPDKARRLYHDCKPGVIDEEALKMICLVVLELKEQADAAKTRL</sequence>
<dbReference type="GO" id="GO:0005634">
    <property type="term" value="C:nucleus"/>
    <property type="evidence" value="ECO:0007669"/>
    <property type="project" value="UniProtKB-SubCell"/>
</dbReference>
<dbReference type="EMBL" id="JAPDRK010000009">
    <property type="protein sequence ID" value="KAJ9609083.1"/>
    <property type="molecule type" value="Genomic_DNA"/>
</dbReference>
<proteinExistence type="predicted"/>
<reference evidence="7" key="1">
    <citation type="submission" date="2022-10" db="EMBL/GenBank/DDBJ databases">
        <title>Culturing micro-colonial fungi from biological soil crusts in the Mojave desert and describing Neophaeococcomyces mojavensis, and introducing the new genera and species Taxawa tesnikishii.</title>
        <authorList>
            <person name="Kurbessoian T."/>
            <person name="Stajich J.E."/>
        </authorList>
    </citation>
    <scope>NUCLEOTIDE SEQUENCE</scope>
    <source>
        <strain evidence="7">TK_41</strain>
    </source>
</reference>
<evidence type="ECO:0000256" key="6">
    <source>
        <dbReference type="SAM" id="MobiDB-lite"/>
    </source>
</evidence>
<keyword evidence="2" id="KW-0597">Phosphoprotein</keyword>
<dbReference type="PANTHER" id="PTHR15263">
    <property type="entry name" value="I-KAPPA-B-LIKE PROTEIN IKBL"/>
    <property type="match status" value="1"/>
</dbReference>
<evidence type="ECO:0000313" key="7">
    <source>
        <dbReference type="EMBL" id="KAJ9609083.1"/>
    </source>
</evidence>
<name>A0AA38X903_9EURO</name>
<comment type="subcellular location">
    <subcellularLocation>
        <location evidence="1">Nucleus</location>
    </subcellularLocation>
</comment>
<dbReference type="PANTHER" id="PTHR15263:SF1">
    <property type="entry name" value="NF-KAPPA-B INHIBITOR-LIKE PROTEIN 1"/>
    <property type="match status" value="1"/>
</dbReference>
<keyword evidence="3" id="KW-0677">Repeat</keyword>
<keyword evidence="8" id="KW-1185">Reference proteome</keyword>
<protein>
    <submittedName>
        <fullName evidence="7">Uncharacterized protein</fullName>
    </submittedName>
</protein>
<evidence type="ECO:0000256" key="3">
    <source>
        <dbReference type="ARBA" id="ARBA00022737"/>
    </source>
</evidence>
<keyword evidence="4" id="KW-0040">ANK repeat</keyword>